<evidence type="ECO:0000313" key="1">
    <source>
        <dbReference type="EMBL" id="MUN40056.1"/>
    </source>
</evidence>
<dbReference type="RefSeq" id="WP_156219218.1">
    <property type="nucleotide sequence ID" value="NZ_WOFH01000010.1"/>
</dbReference>
<comment type="caution">
    <text evidence="1">The sequence shown here is derived from an EMBL/GenBank/DDBJ whole genome shotgun (WGS) entry which is preliminary data.</text>
</comment>
<proteinExistence type="predicted"/>
<gene>
    <name evidence="1" type="ORF">GNZ18_26175</name>
</gene>
<name>A0A7K1L6Z8_9ACTN</name>
<reference evidence="1 2" key="1">
    <citation type="submission" date="2019-11" db="EMBL/GenBank/DDBJ databases">
        <authorList>
            <person name="Cao P."/>
        </authorList>
    </citation>
    <scope>NUCLEOTIDE SEQUENCE [LARGE SCALE GENOMIC DNA]</scope>
    <source>
        <strain evidence="1 2">NEAU-AAG5</strain>
    </source>
</reference>
<evidence type="ECO:0000313" key="2">
    <source>
        <dbReference type="Proteomes" id="UP000432015"/>
    </source>
</evidence>
<keyword evidence="2" id="KW-1185">Reference proteome</keyword>
<accession>A0A7K1L6Z8</accession>
<organism evidence="1 2">
    <name type="scientific">Actinomadura litoris</name>
    <dbReference type="NCBI Taxonomy" id="2678616"/>
    <lineage>
        <taxon>Bacteria</taxon>
        <taxon>Bacillati</taxon>
        <taxon>Actinomycetota</taxon>
        <taxon>Actinomycetes</taxon>
        <taxon>Streptosporangiales</taxon>
        <taxon>Thermomonosporaceae</taxon>
        <taxon>Actinomadura</taxon>
    </lineage>
</organism>
<dbReference type="EMBL" id="WOFH01000010">
    <property type="protein sequence ID" value="MUN40056.1"/>
    <property type="molecule type" value="Genomic_DNA"/>
</dbReference>
<dbReference type="Proteomes" id="UP000432015">
    <property type="component" value="Unassembled WGS sequence"/>
</dbReference>
<sequence length="221" mass="24538">MRLRLRLFQAAGHRVVQPWRPLRHTALSDPEGHGWLVGDREGLARLAGLFSFAAYSRRTLVHVPLRDGAPIDGDEGFLESCGGRVDLLLAHHSLGFPATRWPGVRRRLAGGTPLSVRPDGERTVRDAAAWEARVGRQGFRDWLRPVTHARTLCLTGSRDAFACAATEFAYALEHGPGKKRVSRGEAALVASLTGLFEPEDAWPRRQLEISYKQHPSALRTR</sequence>
<protein>
    <submittedName>
        <fullName evidence="1">Uncharacterized protein</fullName>
    </submittedName>
</protein>
<dbReference type="AlphaFoldDB" id="A0A7K1L6Z8"/>